<proteinExistence type="predicted"/>
<dbReference type="SUPFAM" id="SSF53448">
    <property type="entry name" value="Nucleotide-diphospho-sugar transferases"/>
    <property type="match status" value="1"/>
</dbReference>
<organism evidence="3 4">
    <name type="scientific">Thiosulfatimonas sediminis</name>
    <dbReference type="NCBI Taxonomy" id="2675054"/>
    <lineage>
        <taxon>Bacteria</taxon>
        <taxon>Pseudomonadati</taxon>
        <taxon>Pseudomonadota</taxon>
        <taxon>Gammaproteobacteria</taxon>
        <taxon>Thiotrichales</taxon>
        <taxon>Piscirickettsiaceae</taxon>
        <taxon>Thiosulfatimonas</taxon>
    </lineage>
</organism>
<sequence length="196" mass="21690">MLGIIVLSGGEGRRMGGQDKGWCCHQQQPFVALVVAQIEQQLKALGLQAHIVISANRNLSRYQALGYPVICDRRGGQGDYQGPLAGIESALEYGLTNKVDYWVTWPVDSIGAVPQYLQIALGDWRHSLSNNPSTIRVLQTLDKLHFAHLGLATMQISSLKSYLDSGQRSIKGWLQTRECVTFTLTCDAQLLNCNQF</sequence>
<name>A0A6F8PVP9_9GAMM</name>
<dbReference type="KEGG" id="tse:THMIRHAS_15620"/>
<keyword evidence="3" id="KW-0548">Nucleotidyltransferase</keyword>
<dbReference type="GO" id="GO:0016779">
    <property type="term" value="F:nucleotidyltransferase activity"/>
    <property type="evidence" value="ECO:0007669"/>
    <property type="project" value="UniProtKB-KW"/>
</dbReference>
<evidence type="ECO:0000313" key="4">
    <source>
        <dbReference type="Proteomes" id="UP000501726"/>
    </source>
</evidence>
<accession>A0A6F8PVP9</accession>
<evidence type="ECO:0000259" key="2">
    <source>
        <dbReference type="Pfam" id="PF12804"/>
    </source>
</evidence>
<keyword evidence="3" id="KW-0808">Transferase</keyword>
<dbReference type="Proteomes" id="UP000501726">
    <property type="component" value="Chromosome"/>
</dbReference>
<dbReference type="EMBL" id="AP021889">
    <property type="protein sequence ID" value="BBP46189.1"/>
    <property type="molecule type" value="Genomic_DNA"/>
</dbReference>
<dbReference type="InterPro" id="IPR029044">
    <property type="entry name" value="Nucleotide-diphossugar_trans"/>
</dbReference>
<dbReference type="Gene3D" id="3.90.550.10">
    <property type="entry name" value="Spore Coat Polysaccharide Biosynthesis Protein SpsA, Chain A"/>
    <property type="match status" value="1"/>
</dbReference>
<gene>
    <name evidence="3" type="primary">mobA</name>
    <name evidence="3" type="ORF">THMIRHAS_15620</name>
</gene>
<dbReference type="AlphaFoldDB" id="A0A6F8PVP9"/>
<dbReference type="InterPro" id="IPR025877">
    <property type="entry name" value="MobA-like_NTP_Trfase"/>
</dbReference>
<dbReference type="Pfam" id="PF12804">
    <property type="entry name" value="NTP_transf_3"/>
    <property type="match status" value="1"/>
</dbReference>
<dbReference type="RefSeq" id="WP_173272559.1">
    <property type="nucleotide sequence ID" value="NZ_AP021889.1"/>
</dbReference>
<reference evidence="4" key="1">
    <citation type="submission" date="2019-11" db="EMBL/GenBank/DDBJ databases">
        <title>Isolation and characterization of two novel species in the genus Thiomicrorhabdus.</title>
        <authorList>
            <person name="Mochizuki J."/>
            <person name="Kojima H."/>
            <person name="Fukui M."/>
        </authorList>
    </citation>
    <scope>NUCLEOTIDE SEQUENCE [LARGE SCALE GENOMIC DNA]</scope>
    <source>
        <strain evidence="4">aks77</strain>
    </source>
</reference>
<keyword evidence="1" id="KW-0460">Magnesium</keyword>
<keyword evidence="4" id="KW-1185">Reference proteome</keyword>
<protein>
    <submittedName>
        <fullName evidence="3">Molybdenum cofactor guanylyltransferase</fullName>
    </submittedName>
</protein>
<feature type="domain" description="MobA-like NTP transferase" evidence="2">
    <location>
        <begin position="5"/>
        <end position="141"/>
    </location>
</feature>
<evidence type="ECO:0000313" key="3">
    <source>
        <dbReference type="EMBL" id="BBP46189.1"/>
    </source>
</evidence>
<evidence type="ECO:0000256" key="1">
    <source>
        <dbReference type="ARBA" id="ARBA00022842"/>
    </source>
</evidence>